<dbReference type="PROSITE" id="PS51257">
    <property type="entry name" value="PROKAR_LIPOPROTEIN"/>
    <property type="match status" value="1"/>
</dbReference>
<evidence type="ECO:0000259" key="6">
    <source>
        <dbReference type="PROSITE" id="PS50983"/>
    </source>
</evidence>
<protein>
    <submittedName>
        <fullName evidence="7">Iron complex transport system substrate-binding protein</fullName>
    </submittedName>
</protein>
<dbReference type="InterPro" id="IPR002491">
    <property type="entry name" value="ABC_transptr_periplasmic_BD"/>
</dbReference>
<name>A0A366ID70_9FIRM</name>
<dbReference type="PROSITE" id="PS50983">
    <property type="entry name" value="FE_B12_PBP"/>
    <property type="match status" value="1"/>
</dbReference>
<dbReference type="NCBIfam" id="NF038402">
    <property type="entry name" value="TroA_like"/>
    <property type="match status" value="1"/>
</dbReference>
<feature type="compositionally biased region" description="Low complexity" evidence="4">
    <location>
        <begin position="34"/>
        <end position="48"/>
    </location>
</feature>
<dbReference type="InterPro" id="IPR054828">
    <property type="entry name" value="Vit_B12_bind_prot"/>
</dbReference>
<evidence type="ECO:0000256" key="1">
    <source>
        <dbReference type="ARBA" id="ARBA00008814"/>
    </source>
</evidence>
<dbReference type="CDD" id="cd01143">
    <property type="entry name" value="YvrC"/>
    <property type="match status" value="1"/>
</dbReference>
<dbReference type="PANTHER" id="PTHR30535:SF34">
    <property type="entry name" value="MOLYBDATE-BINDING PROTEIN MOLA"/>
    <property type="match status" value="1"/>
</dbReference>
<dbReference type="OrthoDB" id="9816357at2"/>
<keyword evidence="2 5" id="KW-0732">Signal</keyword>
<feature type="coiled-coil region" evidence="3">
    <location>
        <begin position="172"/>
        <end position="203"/>
    </location>
</feature>
<evidence type="ECO:0000256" key="2">
    <source>
        <dbReference type="ARBA" id="ARBA00022729"/>
    </source>
</evidence>
<sequence length="320" mass="35179">MKTLKKVLILMLVTLMAFTWTACSNDKPQEESTGEGNTTTESSDGTETIYPFTFKDTADNEITLEKTPERIVSVSASITETLFAVGLGDQIVGRDEFSNYPEETKEIEVVGNYVEPNTELIIDLEPEVLFVSSPMPEDATQLIKAAGIKTIVISDQTDVDGVLENIQLIGKIGNVQETANKLVEDLDIARKEITDKVKDTEEKKVFVDLQDFVSVGADTFIDSMLQEINAVNIAADSDTAWPTLTLEKIVDANPDVYISLYPTVEEIKGNGGLQSVAAVENDNIVYFPWGTEENDILSRSGPRVMKGLEFLAKAIHPEAF</sequence>
<evidence type="ECO:0000256" key="5">
    <source>
        <dbReference type="SAM" id="SignalP"/>
    </source>
</evidence>
<reference evidence="7 8" key="1">
    <citation type="submission" date="2018-06" db="EMBL/GenBank/DDBJ databases">
        <title>Genomic Encyclopedia of Type Strains, Phase IV (KMG-IV): sequencing the most valuable type-strain genomes for metagenomic binning, comparative biology and taxonomic classification.</title>
        <authorList>
            <person name="Goeker M."/>
        </authorList>
    </citation>
    <scope>NUCLEOTIDE SEQUENCE [LARGE SCALE GENOMIC DNA]</scope>
    <source>
        <strain evidence="7 8">DSM 22112</strain>
    </source>
</reference>
<feature type="signal peptide" evidence="5">
    <location>
        <begin position="1"/>
        <end position="22"/>
    </location>
</feature>
<dbReference type="SUPFAM" id="SSF53807">
    <property type="entry name" value="Helical backbone' metal receptor"/>
    <property type="match status" value="1"/>
</dbReference>
<dbReference type="AlphaFoldDB" id="A0A366ID70"/>
<feature type="domain" description="Fe/B12 periplasmic-binding" evidence="6">
    <location>
        <begin position="70"/>
        <end position="319"/>
    </location>
</feature>
<keyword evidence="8" id="KW-1185">Reference proteome</keyword>
<evidence type="ECO:0000313" key="7">
    <source>
        <dbReference type="EMBL" id="RBP68935.1"/>
    </source>
</evidence>
<dbReference type="Gene3D" id="3.40.50.1980">
    <property type="entry name" value="Nitrogenase molybdenum iron protein domain"/>
    <property type="match status" value="2"/>
</dbReference>
<comment type="similarity">
    <text evidence="1">Belongs to the bacterial solute-binding protein 8 family.</text>
</comment>
<dbReference type="RefSeq" id="WP_113919507.1">
    <property type="nucleotide sequence ID" value="NZ_QNRX01000002.1"/>
</dbReference>
<keyword evidence="3" id="KW-0175">Coiled coil</keyword>
<accession>A0A366ID70</accession>
<dbReference type="GO" id="GO:0071281">
    <property type="term" value="P:cellular response to iron ion"/>
    <property type="evidence" value="ECO:0007669"/>
    <property type="project" value="TreeGrafter"/>
</dbReference>
<dbReference type="EMBL" id="QNRX01000002">
    <property type="protein sequence ID" value="RBP68935.1"/>
    <property type="molecule type" value="Genomic_DNA"/>
</dbReference>
<dbReference type="InterPro" id="IPR050902">
    <property type="entry name" value="ABC_Transporter_SBP"/>
</dbReference>
<gene>
    <name evidence="7" type="ORF">DES36_10276</name>
</gene>
<evidence type="ECO:0000256" key="3">
    <source>
        <dbReference type="SAM" id="Coils"/>
    </source>
</evidence>
<feature type="region of interest" description="Disordered" evidence="4">
    <location>
        <begin position="25"/>
        <end position="48"/>
    </location>
</feature>
<feature type="chain" id="PRO_5038927218" evidence="5">
    <location>
        <begin position="23"/>
        <end position="320"/>
    </location>
</feature>
<dbReference type="PANTHER" id="PTHR30535">
    <property type="entry name" value="VITAMIN B12-BINDING PROTEIN"/>
    <property type="match status" value="1"/>
</dbReference>
<organism evidence="7 8">
    <name type="scientific">Alkalibaculum bacchi</name>
    <dbReference type="NCBI Taxonomy" id="645887"/>
    <lineage>
        <taxon>Bacteria</taxon>
        <taxon>Bacillati</taxon>
        <taxon>Bacillota</taxon>
        <taxon>Clostridia</taxon>
        <taxon>Eubacteriales</taxon>
        <taxon>Eubacteriaceae</taxon>
        <taxon>Alkalibaculum</taxon>
    </lineage>
</organism>
<comment type="caution">
    <text evidence="7">The sequence shown here is derived from an EMBL/GenBank/DDBJ whole genome shotgun (WGS) entry which is preliminary data.</text>
</comment>
<dbReference type="Proteomes" id="UP000253490">
    <property type="component" value="Unassembled WGS sequence"/>
</dbReference>
<evidence type="ECO:0000256" key="4">
    <source>
        <dbReference type="SAM" id="MobiDB-lite"/>
    </source>
</evidence>
<proteinExistence type="inferred from homology"/>
<evidence type="ECO:0000313" key="8">
    <source>
        <dbReference type="Proteomes" id="UP000253490"/>
    </source>
</evidence>
<dbReference type="Pfam" id="PF01497">
    <property type="entry name" value="Peripla_BP_2"/>
    <property type="match status" value="1"/>
</dbReference>